<reference evidence="9" key="1">
    <citation type="submission" date="2021-01" db="EMBL/GenBank/DDBJ databases">
        <title>Description of Breznakiella homolactica.</title>
        <authorList>
            <person name="Song Y."/>
            <person name="Brune A."/>
        </authorList>
    </citation>
    <scope>NUCLEOTIDE SEQUENCE</scope>
    <source>
        <strain evidence="9">RmG30</strain>
    </source>
</reference>
<dbReference type="Gene3D" id="1.20.1560.10">
    <property type="entry name" value="ABC transporter type 1, transmembrane domain"/>
    <property type="match status" value="1"/>
</dbReference>
<dbReference type="GO" id="GO:0034040">
    <property type="term" value="F:ATPase-coupled lipid transmembrane transporter activity"/>
    <property type="evidence" value="ECO:0007669"/>
    <property type="project" value="TreeGrafter"/>
</dbReference>
<gene>
    <name evidence="9" type="ORF">JFL75_06100</name>
</gene>
<dbReference type="Gene3D" id="3.40.50.300">
    <property type="entry name" value="P-loop containing nucleotide triphosphate hydrolases"/>
    <property type="match status" value="1"/>
</dbReference>
<keyword evidence="4 9" id="KW-0067">ATP-binding</keyword>
<proteinExistence type="predicted"/>
<feature type="transmembrane region" description="Helical" evidence="7">
    <location>
        <begin position="32"/>
        <end position="54"/>
    </location>
</feature>
<sequence length="605" mass="67485">MSSSSHPRVGFRETLGIIKRAFSISIRTKGKASMLVSILGFPAALLPAAIALLLRSFTDSIQSLTQGRAEIRQSFMLLGLLILSYLVQTLYAQAQLYFSERDTFNTQRFIKEAIIDCTSHVEYKYIENESDFREKLLFSEQFGGIRVAGSIQQVILCVQYLISFLSISFILIEANTVLFLILLATSIPAVILSIMQKDDEYKSKTKGMKDGAMSVHLFYIAAGANEHCRSMGDLRFNNIFPWVKEKWKAVSERYLREKQTVTKKYVLYNSIADLLRNGVYIAVMLIIVRSIYADPALGLGLFALVYTAAGQMQTITAKLFTGAARFFGDIPYMKDFFDLQDTAAEKLENRPVTIDEPDIVFENVHFTYPNSPEETLRGITVTIRKGEKVAIVGRNGSGKSTFIALLCGLYKPDTGSITIGGRNAADHLRAIRNTLSVVFQNFGRYETTIRENIAISDSSRAASDEAILSEARKIGADRIISAQPGGPDEEVGRFSKTGNNLSGGQWQKIALTRAMFRSGAKIMILDEPTSALDPMAEAELYRNFAEFTEDKTTILISHRLGITGIVDRVLVFEDGRIIEDGSHAELMTLGGVYKKMYEVQLQNYR</sequence>
<dbReference type="PANTHER" id="PTHR24221">
    <property type="entry name" value="ATP-BINDING CASSETTE SUB-FAMILY B"/>
    <property type="match status" value="1"/>
</dbReference>
<dbReference type="SUPFAM" id="SSF90123">
    <property type="entry name" value="ABC transporter transmembrane region"/>
    <property type="match status" value="1"/>
</dbReference>
<evidence type="ECO:0000256" key="1">
    <source>
        <dbReference type="ARBA" id="ARBA00004651"/>
    </source>
</evidence>
<name>A0A7T7XQ71_9SPIR</name>
<dbReference type="SMART" id="SM00382">
    <property type="entry name" value="AAA"/>
    <property type="match status" value="1"/>
</dbReference>
<dbReference type="RefSeq" id="WP_215627789.1">
    <property type="nucleotide sequence ID" value="NZ_CP067089.2"/>
</dbReference>
<evidence type="ECO:0000256" key="5">
    <source>
        <dbReference type="ARBA" id="ARBA00022989"/>
    </source>
</evidence>
<dbReference type="InterPro" id="IPR003593">
    <property type="entry name" value="AAA+_ATPase"/>
</dbReference>
<keyword evidence="2 7" id="KW-0812">Transmembrane</keyword>
<feature type="domain" description="ABC transporter" evidence="8">
    <location>
        <begin position="359"/>
        <end position="599"/>
    </location>
</feature>
<feature type="transmembrane region" description="Helical" evidence="7">
    <location>
        <begin position="74"/>
        <end position="92"/>
    </location>
</feature>
<evidence type="ECO:0000313" key="10">
    <source>
        <dbReference type="Proteomes" id="UP000595917"/>
    </source>
</evidence>
<dbReference type="GO" id="GO:0016887">
    <property type="term" value="F:ATP hydrolysis activity"/>
    <property type="evidence" value="ECO:0007669"/>
    <property type="project" value="InterPro"/>
</dbReference>
<evidence type="ECO:0000256" key="4">
    <source>
        <dbReference type="ARBA" id="ARBA00022840"/>
    </source>
</evidence>
<dbReference type="EMBL" id="CP067089">
    <property type="protein sequence ID" value="QQO10485.1"/>
    <property type="molecule type" value="Genomic_DNA"/>
</dbReference>
<dbReference type="GO" id="GO:0005886">
    <property type="term" value="C:plasma membrane"/>
    <property type="evidence" value="ECO:0007669"/>
    <property type="project" value="UniProtKB-SubCell"/>
</dbReference>
<evidence type="ECO:0000256" key="2">
    <source>
        <dbReference type="ARBA" id="ARBA00022692"/>
    </source>
</evidence>
<dbReference type="AlphaFoldDB" id="A0A7T7XQ71"/>
<evidence type="ECO:0000256" key="6">
    <source>
        <dbReference type="ARBA" id="ARBA00023136"/>
    </source>
</evidence>
<keyword evidence="10" id="KW-1185">Reference proteome</keyword>
<feature type="transmembrane region" description="Helical" evidence="7">
    <location>
        <begin position="154"/>
        <end position="172"/>
    </location>
</feature>
<feature type="transmembrane region" description="Helical" evidence="7">
    <location>
        <begin position="279"/>
        <end position="306"/>
    </location>
</feature>
<dbReference type="GO" id="GO:0005524">
    <property type="term" value="F:ATP binding"/>
    <property type="evidence" value="ECO:0007669"/>
    <property type="project" value="UniProtKB-KW"/>
</dbReference>
<evidence type="ECO:0000256" key="3">
    <source>
        <dbReference type="ARBA" id="ARBA00022741"/>
    </source>
</evidence>
<dbReference type="KEGG" id="bhc:JFL75_06100"/>
<protein>
    <submittedName>
        <fullName evidence="9">ABC transporter ATP-binding protein</fullName>
    </submittedName>
</protein>
<accession>A0A7T7XQ71</accession>
<dbReference type="InterPro" id="IPR027417">
    <property type="entry name" value="P-loop_NTPase"/>
</dbReference>
<feature type="transmembrane region" description="Helical" evidence="7">
    <location>
        <begin position="178"/>
        <end position="195"/>
    </location>
</feature>
<organism evidence="9 10">
    <name type="scientific">Breznakiella homolactica</name>
    <dbReference type="NCBI Taxonomy" id="2798577"/>
    <lineage>
        <taxon>Bacteria</taxon>
        <taxon>Pseudomonadati</taxon>
        <taxon>Spirochaetota</taxon>
        <taxon>Spirochaetia</taxon>
        <taxon>Spirochaetales</taxon>
        <taxon>Breznakiellaceae</taxon>
        <taxon>Breznakiella</taxon>
    </lineage>
</organism>
<comment type="subcellular location">
    <subcellularLocation>
        <location evidence="1">Cell membrane</location>
        <topology evidence="1">Multi-pass membrane protein</topology>
    </subcellularLocation>
</comment>
<keyword evidence="5 7" id="KW-1133">Transmembrane helix</keyword>
<dbReference type="InterPro" id="IPR036640">
    <property type="entry name" value="ABC1_TM_sf"/>
</dbReference>
<dbReference type="InterPro" id="IPR039421">
    <property type="entry name" value="Type_1_exporter"/>
</dbReference>
<keyword evidence="6 7" id="KW-0472">Membrane</keyword>
<dbReference type="InterPro" id="IPR003439">
    <property type="entry name" value="ABC_transporter-like_ATP-bd"/>
</dbReference>
<keyword evidence="3" id="KW-0547">Nucleotide-binding</keyword>
<dbReference type="Proteomes" id="UP000595917">
    <property type="component" value="Chromosome"/>
</dbReference>
<dbReference type="PROSITE" id="PS50893">
    <property type="entry name" value="ABC_TRANSPORTER_2"/>
    <property type="match status" value="1"/>
</dbReference>
<dbReference type="PANTHER" id="PTHR24221:SF646">
    <property type="entry name" value="HAEMOLYSIN SECRETION ATP-BINDING PROTEIN"/>
    <property type="match status" value="1"/>
</dbReference>
<dbReference type="Pfam" id="PF00005">
    <property type="entry name" value="ABC_tran"/>
    <property type="match status" value="1"/>
</dbReference>
<evidence type="ECO:0000259" key="8">
    <source>
        <dbReference type="PROSITE" id="PS50893"/>
    </source>
</evidence>
<dbReference type="SUPFAM" id="SSF52540">
    <property type="entry name" value="P-loop containing nucleoside triphosphate hydrolases"/>
    <property type="match status" value="1"/>
</dbReference>
<evidence type="ECO:0000256" key="7">
    <source>
        <dbReference type="SAM" id="Phobius"/>
    </source>
</evidence>
<evidence type="ECO:0000313" key="9">
    <source>
        <dbReference type="EMBL" id="QQO10485.1"/>
    </source>
</evidence>